<accession>A0AAI8BAV8</accession>
<evidence type="ECO:0000256" key="1">
    <source>
        <dbReference type="SAM" id="MobiDB-lite"/>
    </source>
</evidence>
<feature type="region of interest" description="Disordered" evidence="1">
    <location>
        <begin position="1"/>
        <end position="22"/>
    </location>
</feature>
<sequence>MLTAATEGQGVATGDPRISTDRLRSESLAMPFIDMATNGLSYFVVYPPRRAAQPKIRTLADVPIKLAQEA</sequence>
<dbReference type="Proteomes" id="UP000029424">
    <property type="component" value="Chromosome 2"/>
</dbReference>
<keyword evidence="3" id="KW-1185">Reference proteome</keyword>
<dbReference type="AlphaFoldDB" id="A0AAI8BAV8"/>
<dbReference type="SUPFAM" id="SSF53850">
    <property type="entry name" value="Periplasmic binding protein-like II"/>
    <property type="match status" value="1"/>
</dbReference>
<dbReference type="EMBL" id="CP008727">
    <property type="protein sequence ID" value="AIO68876.1"/>
    <property type="molecule type" value="Genomic_DNA"/>
</dbReference>
<name>A0AAI8BAV8_9BURK</name>
<evidence type="ECO:0000313" key="3">
    <source>
        <dbReference type="Proteomes" id="UP000029424"/>
    </source>
</evidence>
<protein>
    <submittedName>
        <fullName evidence="2">Transcriptional regulator, LysR family domain protein</fullName>
    </submittedName>
</protein>
<gene>
    <name evidence="2" type="ORF">DM82_3835</name>
</gene>
<organism evidence="2 3">
    <name type="scientific">Burkholderia oklahomensis</name>
    <dbReference type="NCBI Taxonomy" id="342113"/>
    <lineage>
        <taxon>Bacteria</taxon>
        <taxon>Pseudomonadati</taxon>
        <taxon>Pseudomonadota</taxon>
        <taxon>Betaproteobacteria</taxon>
        <taxon>Burkholderiales</taxon>
        <taxon>Burkholderiaceae</taxon>
        <taxon>Burkholderia</taxon>
        <taxon>pseudomallei group</taxon>
    </lineage>
</organism>
<dbReference type="Gene3D" id="3.40.190.10">
    <property type="entry name" value="Periplasmic binding protein-like II"/>
    <property type="match status" value="2"/>
</dbReference>
<dbReference type="KEGG" id="bok:DM82_3835"/>
<evidence type="ECO:0000313" key="2">
    <source>
        <dbReference type="EMBL" id="AIO68876.1"/>
    </source>
</evidence>
<reference evidence="2 3" key="1">
    <citation type="submission" date="2014-06" db="EMBL/GenBank/DDBJ databases">
        <authorList>
            <person name="Bishop-Lilly K.A."/>
            <person name="Broomall S.M."/>
            <person name="Chain P.S."/>
            <person name="Chertkov O."/>
            <person name="Coyne S.R."/>
            <person name="Daligault H.E."/>
            <person name="Davenport K.W."/>
            <person name="Erkkila T."/>
            <person name="Frey K.G."/>
            <person name="Gibbons H.S."/>
            <person name="Gu W."/>
            <person name="Jaissle J."/>
            <person name="Johnson S.L."/>
            <person name="Koroleva G.I."/>
            <person name="Ladner J.T."/>
            <person name="Lo C.-C."/>
            <person name="Minogue T.D."/>
            <person name="Munk C."/>
            <person name="Palacios G.F."/>
            <person name="Redden C.L."/>
            <person name="Rosenzweig C.N."/>
            <person name="Scholz M.B."/>
            <person name="Teshima H."/>
            <person name="Xu Y."/>
        </authorList>
    </citation>
    <scope>NUCLEOTIDE SEQUENCE [LARGE SCALE GENOMIC DNA]</scope>
    <source>
        <strain evidence="2 3">EO147</strain>
    </source>
</reference>
<proteinExistence type="predicted"/>